<keyword evidence="4" id="KW-0050">Antiport</keyword>
<proteinExistence type="inferred from homology"/>
<evidence type="ECO:0000256" key="7">
    <source>
        <dbReference type="ARBA" id="ARBA00022989"/>
    </source>
</evidence>
<evidence type="ECO:0000256" key="3">
    <source>
        <dbReference type="ARBA" id="ARBA00022448"/>
    </source>
</evidence>
<evidence type="ECO:0000313" key="14">
    <source>
        <dbReference type="EMBL" id="ATQ84185.1"/>
    </source>
</evidence>
<reference evidence="14" key="1">
    <citation type="submission" date="2017-10" db="EMBL/GenBank/DDBJ databases">
        <title>Complete Genome Sequence from Moraxella oslensis YHS isolated from human skin.</title>
        <authorList>
            <person name="Lee K."/>
            <person name="Lim J.Y."/>
            <person name="Hwang I."/>
        </authorList>
    </citation>
    <scope>NUCLEOTIDE SEQUENCE</scope>
    <source>
        <strain evidence="14">YHS</strain>
        <plasmid evidence="14">pYHS1</plasmid>
    </source>
</reference>
<gene>
    <name evidence="14" type="ORF">YHS_09590</name>
</gene>
<keyword evidence="9" id="KW-0406">Ion transport</keyword>
<feature type="transmembrane region" description="Helical" evidence="12">
    <location>
        <begin position="134"/>
        <end position="158"/>
    </location>
</feature>
<feature type="transmembrane region" description="Helical" evidence="12">
    <location>
        <begin position="179"/>
        <end position="197"/>
    </location>
</feature>
<dbReference type="GO" id="GO:0051453">
    <property type="term" value="P:regulation of intracellular pH"/>
    <property type="evidence" value="ECO:0007669"/>
    <property type="project" value="TreeGrafter"/>
</dbReference>
<geneLocation type="plasmid" evidence="14">
    <name>pYHS1</name>
</geneLocation>
<evidence type="ECO:0000256" key="1">
    <source>
        <dbReference type="ARBA" id="ARBA00004651"/>
    </source>
</evidence>
<dbReference type="InterPro" id="IPR006153">
    <property type="entry name" value="Cation/H_exchanger_TM"/>
</dbReference>
<dbReference type="Gene3D" id="6.10.140.1330">
    <property type="match status" value="1"/>
</dbReference>
<keyword evidence="5" id="KW-1003">Cell membrane</keyword>
<dbReference type="GO" id="GO:0005886">
    <property type="term" value="C:plasma membrane"/>
    <property type="evidence" value="ECO:0007669"/>
    <property type="project" value="UniProtKB-SubCell"/>
</dbReference>
<feature type="transmembrane region" description="Helical" evidence="12">
    <location>
        <begin position="103"/>
        <end position="128"/>
    </location>
</feature>
<keyword evidence="6 12" id="KW-0812">Transmembrane</keyword>
<sequence length="420" mass="45073">MKRMSAFDITAIFLTLTALLAYINHRFIGLPTTIGMMVISLLLSLFAIILGVLWFDTLIDYEKMLVSQLDFTELLMDGMLSMLLFAGALHVNLQDLRRYKLPIALLAVVGTVVSTFIVAGLTYVALQWLGFNLGFIWCLLFGALISPTDPIAVMGILANANAPKSLNTVISGESLFNDGVGVVIFMLLLGVLTSGEIPTAGHIGHLLLIEAGGGISFGLLLGAVLYYLLKSIDSYQEEVLLTLAGVLGGYALASHWHLSAPLAMVVVGLMVGNQGRSYAMSDNTRHYVDLFWELVDEILNAILFVLIGLEIVMVSLNSNLLIAAILAVAIGLLARLMVVGGVTFNLQKYLGLPKGAWKVLTWGGLRGGISVALVLQLPAGAERDLLLTLTYAIVVFSILIQGLTIGRVAKSVTASQLKVL</sequence>
<evidence type="ECO:0000256" key="9">
    <source>
        <dbReference type="ARBA" id="ARBA00023065"/>
    </source>
</evidence>
<dbReference type="GO" id="GO:0015385">
    <property type="term" value="F:sodium:proton antiporter activity"/>
    <property type="evidence" value="ECO:0007669"/>
    <property type="project" value="InterPro"/>
</dbReference>
<name>A0AAD0EYG0_FAUOS</name>
<dbReference type="EMBL" id="CP024177">
    <property type="protein sequence ID" value="ATQ84185.1"/>
    <property type="molecule type" value="Genomic_DNA"/>
</dbReference>
<protein>
    <submittedName>
        <fullName evidence="14">Sodium:proton antiporter</fullName>
    </submittedName>
</protein>
<evidence type="ECO:0000256" key="8">
    <source>
        <dbReference type="ARBA" id="ARBA00023053"/>
    </source>
</evidence>
<evidence type="ECO:0000259" key="13">
    <source>
        <dbReference type="Pfam" id="PF00999"/>
    </source>
</evidence>
<organism evidence="14">
    <name type="scientific">Faucicola osloensis</name>
    <name type="common">Moraxella osloensis</name>
    <dbReference type="NCBI Taxonomy" id="34062"/>
    <lineage>
        <taxon>Bacteria</taxon>
        <taxon>Pseudomonadati</taxon>
        <taxon>Pseudomonadota</taxon>
        <taxon>Gammaproteobacteria</taxon>
        <taxon>Moraxellales</taxon>
        <taxon>Moraxellaceae</taxon>
        <taxon>Faucicola</taxon>
    </lineage>
</organism>
<keyword evidence="7 12" id="KW-1133">Transmembrane helix</keyword>
<dbReference type="InterPro" id="IPR018422">
    <property type="entry name" value="Cation/H_exchanger_CPA1"/>
</dbReference>
<accession>A0AAD0EYG0</accession>
<dbReference type="PANTHER" id="PTHR10110">
    <property type="entry name" value="SODIUM/HYDROGEN EXCHANGER"/>
    <property type="match status" value="1"/>
</dbReference>
<evidence type="ECO:0000256" key="2">
    <source>
        <dbReference type="ARBA" id="ARBA00007367"/>
    </source>
</evidence>
<feature type="transmembrane region" description="Helical" evidence="12">
    <location>
        <begin position="291"/>
        <end position="314"/>
    </location>
</feature>
<evidence type="ECO:0000256" key="5">
    <source>
        <dbReference type="ARBA" id="ARBA00022475"/>
    </source>
</evidence>
<keyword evidence="8" id="KW-0915">Sodium</keyword>
<keyword evidence="14" id="KW-0614">Plasmid</keyword>
<dbReference type="AlphaFoldDB" id="A0AAD0EYG0"/>
<feature type="transmembrane region" description="Helical" evidence="12">
    <location>
        <begin position="6"/>
        <end position="23"/>
    </location>
</feature>
<dbReference type="GO" id="GO:0098719">
    <property type="term" value="P:sodium ion import across plasma membrane"/>
    <property type="evidence" value="ECO:0007669"/>
    <property type="project" value="TreeGrafter"/>
</dbReference>
<feature type="transmembrane region" description="Helical" evidence="12">
    <location>
        <begin position="35"/>
        <end position="54"/>
    </location>
</feature>
<feature type="domain" description="Cation/H+ exchanger transmembrane" evidence="13">
    <location>
        <begin position="16"/>
        <end position="409"/>
    </location>
</feature>
<comment type="similarity">
    <text evidence="2">Belongs to the monovalent cation:proton antiporter 1 (CPA1) transporter (TC 2.A.36) family.</text>
</comment>
<keyword evidence="11" id="KW-0739">Sodium transport</keyword>
<dbReference type="PANTHER" id="PTHR10110:SF195">
    <property type="entry name" value="NA(+)_H(+) ANTIPORTER NHAS2"/>
    <property type="match status" value="1"/>
</dbReference>
<dbReference type="Pfam" id="PF00999">
    <property type="entry name" value="Na_H_Exchanger"/>
    <property type="match status" value="1"/>
</dbReference>
<evidence type="ECO:0000256" key="12">
    <source>
        <dbReference type="SAM" id="Phobius"/>
    </source>
</evidence>
<feature type="transmembrane region" description="Helical" evidence="12">
    <location>
        <begin position="385"/>
        <end position="406"/>
    </location>
</feature>
<feature type="transmembrane region" description="Helical" evidence="12">
    <location>
        <begin position="320"/>
        <end position="338"/>
    </location>
</feature>
<keyword evidence="3" id="KW-0813">Transport</keyword>
<feature type="transmembrane region" description="Helical" evidence="12">
    <location>
        <begin position="203"/>
        <end position="227"/>
    </location>
</feature>
<dbReference type="GO" id="GO:0015386">
    <property type="term" value="F:potassium:proton antiporter activity"/>
    <property type="evidence" value="ECO:0007669"/>
    <property type="project" value="TreeGrafter"/>
</dbReference>
<evidence type="ECO:0000256" key="11">
    <source>
        <dbReference type="ARBA" id="ARBA00023201"/>
    </source>
</evidence>
<keyword evidence="10 12" id="KW-0472">Membrane</keyword>
<evidence type="ECO:0000256" key="4">
    <source>
        <dbReference type="ARBA" id="ARBA00022449"/>
    </source>
</evidence>
<comment type="subcellular location">
    <subcellularLocation>
        <location evidence="1">Cell membrane</location>
        <topology evidence="1">Multi-pass membrane protein</topology>
    </subcellularLocation>
</comment>
<evidence type="ECO:0000256" key="6">
    <source>
        <dbReference type="ARBA" id="ARBA00022692"/>
    </source>
</evidence>
<evidence type="ECO:0000256" key="10">
    <source>
        <dbReference type="ARBA" id="ARBA00023136"/>
    </source>
</evidence>